<dbReference type="RefSeq" id="XP_058331447.1">
    <property type="nucleotide sequence ID" value="XM_058472444.1"/>
</dbReference>
<organism evidence="2 3">
    <name type="scientific">Penicillium chermesinum</name>
    <dbReference type="NCBI Taxonomy" id="63820"/>
    <lineage>
        <taxon>Eukaryota</taxon>
        <taxon>Fungi</taxon>
        <taxon>Dikarya</taxon>
        <taxon>Ascomycota</taxon>
        <taxon>Pezizomycotina</taxon>
        <taxon>Eurotiomycetes</taxon>
        <taxon>Eurotiomycetidae</taxon>
        <taxon>Eurotiales</taxon>
        <taxon>Aspergillaceae</taxon>
        <taxon>Penicillium</taxon>
    </lineage>
</organism>
<keyword evidence="1" id="KW-0812">Transmembrane</keyword>
<keyword evidence="1" id="KW-0472">Membrane</keyword>
<comment type="caution">
    <text evidence="2">The sequence shown here is derived from an EMBL/GenBank/DDBJ whole genome shotgun (WGS) entry which is preliminary data.</text>
</comment>
<protein>
    <submittedName>
        <fullName evidence="2">Uncharacterized protein</fullName>
    </submittedName>
</protein>
<reference evidence="2" key="1">
    <citation type="submission" date="2022-11" db="EMBL/GenBank/DDBJ databases">
        <authorList>
            <person name="Petersen C."/>
        </authorList>
    </citation>
    <scope>NUCLEOTIDE SEQUENCE</scope>
    <source>
        <strain evidence="2">IBT 19713</strain>
    </source>
</reference>
<dbReference type="GeneID" id="83199747"/>
<evidence type="ECO:0000313" key="2">
    <source>
        <dbReference type="EMBL" id="KAJ5238528.1"/>
    </source>
</evidence>
<reference evidence="2" key="2">
    <citation type="journal article" date="2023" name="IMA Fungus">
        <title>Comparative genomic study of the Penicillium genus elucidates a diverse pangenome and 15 lateral gene transfer events.</title>
        <authorList>
            <person name="Petersen C."/>
            <person name="Sorensen T."/>
            <person name="Nielsen M.R."/>
            <person name="Sondergaard T.E."/>
            <person name="Sorensen J.L."/>
            <person name="Fitzpatrick D.A."/>
            <person name="Frisvad J.C."/>
            <person name="Nielsen K.L."/>
        </authorList>
    </citation>
    <scope>NUCLEOTIDE SEQUENCE</scope>
    <source>
        <strain evidence="2">IBT 19713</strain>
    </source>
</reference>
<gene>
    <name evidence="2" type="ORF">N7468_003147</name>
</gene>
<keyword evidence="1" id="KW-1133">Transmembrane helix</keyword>
<keyword evidence="3" id="KW-1185">Reference proteome</keyword>
<proteinExistence type="predicted"/>
<feature type="transmembrane region" description="Helical" evidence="1">
    <location>
        <begin position="12"/>
        <end position="29"/>
    </location>
</feature>
<dbReference type="EMBL" id="JAPQKS010000003">
    <property type="protein sequence ID" value="KAJ5238528.1"/>
    <property type="molecule type" value="Genomic_DNA"/>
</dbReference>
<sequence length="85" mass="9849">MFGCFGQSYDPCKLAILTTGLSLVTYFVIKLMKMRLKLLEDQSKPEREPGFEDLTWKLSSLEVLVRCFTDRKIYDIYTVSDVPCL</sequence>
<dbReference type="Proteomes" id="UP001150941">
    <property type="component" value="Unassembled WGS sequence"/>
</dbReference>
<accession>A0A9W9P8I7</accession>
<dbReference type="AlphaFoldDB" id="A0A9W9P8I7"/>
<name>A0A9W9P8I7_9EURO</name>
<evidence type="ECO:0000256" key="1">
    <source>
        <dbReference type="SAM" id="Phobius"/>
    </source>
</evidence>
<evidence type="ECO:0000313" key="3">
    <source>
        <dbReference type="Proteomes" id="UP001150941"/>
    </source>
</evidence>